<feature type="region of interest" description="Disordered" evidence="1">
    <location>
        <begin position="1"/>
        <end position="22"/>
    </location>
</feature>
<keyword evidence="3" id="KW-1185">Reference proteome</keyword>
<dbReference type="PANTHER" id="PTHR12083">
    <property type="entry name" value="BIFUNCTIONAL POLYNUCLEOTIDE PHOSPHATASE/KINASE"/>
    <property type="match status" value="1"/>
</dbReference>
<dbReference type="InterPro" id="IPR027417">
    <property type="entry name" value="P-loop_NTPase"/>
</dbReference>
<dbReference type="Proteomes" id="UP001213623">
    <property type="component" value="Chromosome 5"/>
</dbReference>
<protein>
    <submittedName>
        <fullName evidence="2">Uncharacterized protein</fullName>
    </submittedName>
</protein>
<dbReference type="GO" id="GO:0006281">
    <property type="term" value="P:DNA repair"/>
    <property type="evidence" value="ECO:0007669"/>
    <property type="project" value="TreeGrafter"/>
</dbReference>
<gene>
    <name evidence="2" type="ORF">MNAN1_003068</name>
</gene>
<dbReference type="GO" id="GO:0046404">
    <property type="term" value="F:ATP-dependent polydeoxyribonucleotide 5'-hydroxyl-kinase activity"/>
    <property type="evidence" value="ECO:0007669"/>
    <property type="project" value="TreeGrafter"/>
</dbReference>
<evidence type="ECO:0000313" key="2">
    <source>
        <dbReference type="EMBL" id="WFD28060.1"/>
    </source>
</evidence>
<reference evidence="2" key="1">
    <citation type="submission" date="2023-03" db="EMBL/GenBank/DDBJ databases">
        <title>Mating type loci evolution in Malassezia.</title>
        <authorList>
            <person name="Coelho M.A."/>
        </authorList>
    </citation>
    <scope>NUCLEOTIDE SEQUENCE</scope>
    <source>
        <strain evidence="2">CBS 9557</strain>
    </source>
</reference>
<dbReference type="GO" id="GO:0046403">
    <property type="term" value="F:polynucleotide 3'-phosphatase activity"/>
    <property type="evidence" value="ECO:0007669"/>
    <property type="project" value="TreeGrafter"/>
</dbReference>
<name>A0AAF0J8I5_9BASI</name>
<dbReference type="GO" id="GO:0003690">
    <property type="term" value="F:double-stranded DNA binding"/>
    <property type="evidence" value="ECO:0007669"/>
    <property type="project" value="TreeGrafter"/>
</dbReference>
<organism evidence="2 3">
    <name type="scientific">Malassezia nana</name>
    <dbReference type="NCBI Taxonomy" id="180528"/>
    <lineage>
        <taxon>Eukaryota</taxon>
        <taxon>Fungi</taxon>
        <taxon>Dikarya</taxon>
        <taxon>Basidiomycota</taxon>
        <taxon>Ustilaginomycotina</taxon>
        <taxon>Malasseziomycetes</taxon>
        <taxon>Malasseziales</taxon>
        <taxon>Malasseziaceae</taxon>
        <taxon>Malassezia</taxon>
    </lineage>
</organism>
<dbReference type="AlphaFoldDB" id="A0AAF0J8I5"/>
<dbReference type="SUPFAM" id="SSF52540">
    <property type="entry name" value="P-loop containing nucleoside triphosphate hydrolases"/>
    <property type="match status" value="1"/>
</dbReference>
<dbReference type="Pfam" id="PF13671">
    <property type="entry name" value="AAA_33"/>
    <property type="match status" value="1"/>
</dbReference>
<accession>A0AAF0J8I5</accession>
<dbReference type="Gene3D" id="3.40.50.300">
    <property type="entry name" value="P-loop containing nucleotide triphosphate hydrolases"/>
    <property type="match status" value="1"/>
</dbReference>
<evidence type="ECO:0000256" key="1">
    <source>
        <dbReference type="SAM" id="MobiDB-lite"/>
    </source>
</evidence>
<dbReference type="EMBL" id="CP119896">
    <property type="protein sequence ID" value="WFD28060.1"/>
    <property type="molecule type" value="Genomic_DNA"/>
</dbReference>
<proteinExistence type="predicted"/>
<dbReference type="PANTHER" id="PTHR12083:SF9">
    <property type="entry name" value="BIFUNCTIONAL POLYNUCLEOTIDE PHOSPHATASE_KINASE"/>
    <property type="match status" value="1"/>
</dbReference>
<evidence type="ECO:0000313" key="3">
    <source>
        <dbReference type="Proteomes" id="UP001213623"/>
    </source>
</evidence>
<sequence>MAEAGAAPWQGQGPPVHARPPVEPLRPRHMVVLCGLIGSGKSTCMYAMLIKVAQAAVPVWPGTWTRCNQDEMGSRKNVEAAVRHELWAGHSVLVDRTNIDERQRADWLLLARELRGSIPIETSLIVFDVPPSVCHARLAQRTNHPTIPTPEQAFRILALFDRSFVRPSAARPEGFDRMIGM</sequence>